<accession>A0ABQ0JBY9</accession>
<dbReference type="Proteomes" id="UP000029223">
    <property type="component" value="Unassembled WGS sequence"/>
</dbReference>
<comment type="caution">
    <text evidence="1">The sequence shown here is derived from an EMBL/GenBank/DDBJ whole genome shotgun (WGS) entry which is preliminary data.</text>
</comment>
<organism evidence="1 2">
    <name type="scientific">Vibrio variabilis</name>
    <dbReference type="NCBI Taxonomy" id="990271"/>
    <lineage>
        <taxon>Bacteria</taxon>
        <taxon>Pseudomonadati</taxon>
        <taxon>Pseudomonadota</taxon>
        <taxon>Gammaproteobacteria</taxon>
        <taxon>Vibrionales</taxon>
        <taxon>Vibrionaceae</taxon>
        <taxon>Vibrio</taxon>
    </lineage>
</organism>
<name>A0ABQ0JBY9_9VIBR</name>
<reference evidence="2" key="1">
    <citation type="submission" date="2014-09" db="EMBL/GenBank/DDBJ databases">
        <title>Vibrio variabilis JCM 19239. (C206) whole genome shotgun sequence.</title>
        <authorList>
            <person name="Sawabe T."/>
            <person name="Meirelles P."/>
            <person name="Nakanishi M."/>
            <person name="Sayaka M."/>
            <person name="Hattori M."/>
            <person name="Ohkuma M."/>
        </authorList>
    </citation>
    <scope>NUCLEOTIDE SEQUENCE [LARGE SCALE GENOMIC DNA]</scope>
    <source>
        <strain evidence="2">JCM 19239</strain>
    </source>
</reference>
<keyword evidence="2" id="KW-1185">Reference proteome</keyword>
<gene>
    <name evidence="1" type="ORF">JCM19239_3607</name>
</gene>
<proteinExistence type="predicted"/>
<protein>
    <submittedName>
        <fullName evidence="1">Uncharacterized protein</fullName>
    </submittedName>
</protein>
<evidence type="ECO:0000313" key="2">
    <source>
        <dbReference type="Proteomes" id="UP000029223"/>
    </source>
</evidence>
<dbReference type="EMBL" id="BBMS01000017">
    <property type="protein sequence ID" value="GAL26274.1"/>
    <property type="molecule type" value="Genomic_DNA"/>
</dbReference>
<evidence type="ECO:0000313" key="1">
    <source>
        <dbReference type="EMBL" id="GAL26274.1"/>
    </source>
</evidence>
<sequence>MERKNEIESSQSKWSFLQSNHTVQTDDKGNTLVVHDNQVGAFSEAQLEGE</sequence>